<feature type="binding site" evidence="10">
    <location>
        <position position="59"/>
    </location>
    <ligand>
        <name>[4Fe-4S] cluster</name>
        <dbReference type="ChEBI" id="CHEBI:49883"/>
        <label>1</label>
    </ligand>
</feature>
<dbReference type="AlphaFoldDB" id="A0A975BKA6"/>
<dbReference type="PROSITE" id="PS51656">
    <property type="entry name" value="4FE4S"/>
    <property type="match status" value="1"/>
</dbReference>
<feature type="binding site" evidence="10">
    <location>
        <position position="174"/>
    </location>
    <ligand>
        <name>[4Fe-4S] cluster</name>
        <dbReference type="ChEBI" id="CHEBI:49883"/>
        <label>3</label>
    </ligand>
</feature>
<dbReference type="EMBL" id="CP061800">
    <property type="protein sequence ID" value="QTA86665.1"/>
    <property type="molecule type" value="Genomic_DNA"/>
</dbReference>
<keyword evidence="10" id="KW-1003">Cell membrane</keyword>
<keyword evidence="11" id="KW-1133">Transmembrane helix</keyword>
<dbReference type="InterPro" id="IPR017900">
    <property type="entry name" value="4Fe4S_Fe_S_CS"/>
</dbReference>
<dbReference type="PROSITE" id="PS51379">
    <property type="entry name" value="4FE4S_FER_2"/>
    <property type="match status" value="1"/>
</dbReference>
<feature type="binding site" evidence="10">
    <location>
        <position position="148"/>
    </location>
    <ligand>
        <name>[4Fe-4S] cluster</name>
        <dbReference type="ChEBI" id="CHEBI:49883"/>
        <label>2</label>
    </ligand>
</feature>
<keyword evidence="9 10" id="KW-0472">Membrane</keyword>
<dbReference type="GO" id="GO:0022900">
    <property type="term" value="P:electron transport chain"/>
    <property type="evidence" value="ECO:0007669"/>
    <property type="project" value="UniProtKB-UniRule"/>
</dbReference>
<comment type="subcellular location">
    <subcellularLocation>
        <location evidence="10">Cell membrane</location>
    </subcellularLocation>
</comment>
<dbReference type="PANTHER" id="PTHR43560">
    <property type="entry name" value="ION-TRANSLOCATING OXIDOREDUCTASE COMPLEX SUBUNIT B"/>
    <property type="match status" value="1"/>
</dbReference>
<evidence type="ECO:0000313" key="15">
    <source>
        <dbReference type="Proteomes" id="UP000663722"/>
    </source>
</evidence>
<dbReference type="InterPro" id="IPR050395">
    <property type="entry name" value="4Fe4S_Ferredoxin_RnfB"/>
</dbReference>
<keyword evidence="6 10" id="KW-0249">Electron transport</keyword>
<dbReference type="Pfam" id="PF00037">
    <property type="entry name" value="Fer4"/>
    <property type="match status" value="1"/>
</dbReference>
<keyword evidence="4 10" id="KW-0677">Repeat</keyword>
<protein>
    <recommendedName>
        <fullName evidence="10">Ion-translocating oxidoreductase complex subunit B</fullName>
        <ecNumber evidence="10">7.-.-.-</ecNumber>
    </recommendedName>
    <alternativeName>
        <fullName evidence="10">Rnf electron transport complex subunit B</fullName>
    </alternativeName>
</protein>
<feature type="transmembrane region" description="Helical" evidence="11">
    <location>
        <begin position="6"/>
        <end position="24"/>
    </location>
</feature>
<dbReference type="NCBIfam" id="TIGR01944">
    <property type="entry name" value="rnfB"/>
    <property type="match status" value="1"/>
</dbReference>
<dbReference type="GO" id="GO:0046872">
    <property type="term" value="F:metal ion binding"/>
    <property type="evidence" value="ECO:0007669"/>
    <property type="project" value="UniProtKB-KW"/>
</dbReference>
<evidence type="ECO:0000256" key="11">
    <source>
        <dbReference type="SAM" id="Phobius"/>
    </source>
</evidence>
<dbReference type="HAMAP" id="MF_00463">
    <property type="entry name" value="RsxB_RnfB"/>
    <property type="match status" value="1"/>
</dbReference>
<dbReference type="SUPFAM" id="SSF54862">
    <property type="entry name" value="4Fe-4S ferredoxins"/>
    <property type="match status" value="1"/>
</dbReference>
<keyword evidence="5 10" id="KW-1278">Translocase</keyword>
<evidence type="ECO:0000256" key="2">
    <source>
        <dbReference type="ARBA" id="ARBA00022485"/>
    </source>
</evidence>
<evidence type="ECO:0000256" key="1">
    <source>
        <dbReference type="ARBA" id="ARBA00022448"/>
    </source>
</evidence>
<comment type="caution">
    <text evidence="10">Lacks conserved residue(s) required for the propagation of feature annotation.</text>
</comment>
<comment type="function">
    <text evidence="10">Part of a membrane-bound complex that couples electron transfer with translocation of ions across the membrane.</text>
</comment>
<evidence type="ECO:0000313" key="14">
    <source>
        <dbReference type="EMBL" id="QTA86665.1"/>
    </source>
</evidence>
<comment type="similarity">
    <text evidence="10">Belongs to the 4Fe4S bacterial-type ferredoxin family. RnfB subfamily.</text>
</comment>
<evidence type="ECO:0000256" key="10">
    <source>
        <dbReference type="HAMAP-Rule" id="MF_00463"/>
    </source>
</evidence>
<dbReference type="EC" id="7.-.-.-" evidence="10"/>
<keyword evidence="7 10" id="KW-0408">Iron</keyword>
<evidence type="ECO:0000256" key="7">
    <source>
        <dbReference type="ARBA" id="ARBA00023004"/>
    </source>
</evidence>
<dbReference type="Gene3D" id="3.30.70.20">
    <property type="match status" value="1"/>
</dbReference>
<reference evidence="14" key="1">
    <citation type="journal article" date="2021" name="Microb. Physiol.">
        <title>Proteogenomic Insights into the Physiology of Marine, Sulfate-Reducing, Filamentous Desulfonema limicola and Desulfonema magnum.</title>
        <authorList>
            <person name="Schnaars V."/>
            <person name="Wohlbrand L."/>
            <person name="Scheve S."/>
            <person name="Hinrichs C."/>
            <person name="Reinhardt R."/>
            <person name="Rabus R."/>
        </authorList>
    </citation>
    <scope>NUCLEOTIDE SEQUENCE</scope>
    <source>
        <strain evidence="14">4be13</strain>
    </source>
</reference>
<dbReference type="InterPro" id="IPR010207">
    <property type="entry name" value="Elect_transpt_cplx_RnfB/RsxB"/>
</dbReference>
<feature type="binding site" evidence="10">
    <location>
        <position position="152"/>
    </location>
    <ligand>
        <name>[4Fe-4S] cluster</name>
        <dbReference type="ChEBI" id="CHEBI:49883"/>
        <label>3</label>
    </ligand>
</feature>
<keyword evidence="3 10" id="KW-0479">Metal-binding</keyword>
<dbReference type="Gene3D" id="1.10.15.40">
    <property type="entry name" value="Electron transport complex subunit B, putative Fe-S cluster"/>
    <property type="match status" value="1"/>
</dbReference>
<feature type="region of interest" description="Hydrophobic" evidence="10">
    <location>
        <begin position="1"/>
        <end position="28"/>
    </location>
</feature>
<dbReference type="GO" id="GO:0005886">
    <property type="term" value="C:plasma membrane"/>
    <property type="evidence" value="ECO:0007669"/>
    <property type="project" value="UniProtKB-SubCell"/>
</dbReference>
<dbReference type="GO" id="GO:0009055">
    <property type="term" value="F:electron transfer activity"/>
    <property type="evidence" value="ECO:0007669"/>
    <property type="project" value="InterPro"/>
</dbReference>
<evidence type="ECO:0000259" key="12">
    <source>
        <dbReference type="PROSITE" id="PS51379"/>
    </source>
</evidence>
<feature type="binding site" evidence="10">
    <location>
        <position position="142"/>
    </location>
    <ligand>
        <name>[4Fe-4S] cluster</name>
        <dbReference type="ChEBI" id="CHEBI:49883"/>
        <label>2</label>
    </ligand>
</feature>
<feature type="binding site" evidence="10">
    <location>
        <position position="171"/>
    </location>
    <ligand>
        <name>[4Fe-4S] cluster</name>
        <dbReference type="ChEBI" id="CHEBI:49883"/>
        <label>3</label>
    </ligand>
</feature>
<feature type="binding site" evidence="10">
    <location>
        <position position="138"/>
    </location>
    <ligand>
        <name>[4Fe-4S] cluster</name>
        <dbReference type="ChEBI" id="CHEBI:49883"/>
        <label>2</label>
    </ligand>
</feature>
<evidence type="ECO:0000256" key="3">
    <source>
        <dbReference type="ARBA" id="ARBA00022723"/>
    </source>
</evidence>
<keyword evidence="2 10" id="KW-0004">4Fe-4S</keyword>
<accession>A0A975BKA6</accession>
<keyword evidence="15" id="KW-1185">Reference proteome</keyword>
<organism evidence="14 15">
    <name type="scientific">Desulfonema magnum</name>
    <dbReference type="NCBI Taxonomy" id="45655"/>
    <lineage>
        <taxon>Bacteria</taxon>
        <taxon>Pseudomonadati</taxon>
        <taxon>Thermodesulfobacteriota</taxon>
        <taxon>Desulfobacteria</taxon>
        <taxon>Desulfobacterales</taxon>
        <taxon>Desulfococcaceae</taxon>
        <taxon>Desulfonema</taxon>
    </lineage>
</organism>
<dbReference type="Proteomes" id="UP000663722">
    <property type="component" value="Chromosome"/>
</dbReference>
<dbReference type="InterPro" id="IPR017896">
    <property type="entry name" value="4Fe4S_Fe-S-bd"/>
</dbReference>
<dbReference type="GO" id="GO:0051539">
    <property type="term" value="F:4 iron, 4 sulfur cluster binding"/>
    <property type="evidence" value="ECO:0007669"/>
    <property type="project" value="UniProtKB-UniRule"/>
</dbReference>
<sequence length="286" mass="30679">MIVITLAIASGTMLLMAIILSYILGWANEKFKVEVDPRIEAVLEILPGANCGGCGYLGCSDYAVAIVTDNDPVNKCTVGGEACAKQLAEIMGVEATKTNPLYAVVHCGAHSDDRLMPTEYRGEKRCSAAHQVAGVQGCTFGCLGFGDCVRACNYDAIHIVDSLATVDYEKCIGCGACAKVCPRNIITIVGFQEDMIPTVACSNKDKPKEAKAVCQVSCIGCKICSKSSDIFNVNDNLSECDYERYTADNYEEVVEAMEKCARKSICFIGKGIGQKADSRPSVLMQK</sequence>
<dbReference type="RefSeq" id="WP_246556255.1">
    <property type="nucleotide sequence ID" value="NZ_CP061800.1"/>
</dbReference>
<comment type="subunit">
    <text evidence="10">The complex is composed of six subunits: RnfA, RnfB, RnfC, RnfD, RnfE and RnfG.</text>
</comment>
<dbReference type="InterPro" id="IPR007202">
    <property type="entry name" value="4Fe-4S_dom"/>
</dbReference>
<feature type="binding site" evidence="10">
    <location>
        <position position="76"/>
    </location>
    <ligand>
        <name>[4Fe-4S] cluster</name>
        <dbReference type="ChEBI" id="CHEBI:49883"/>
        <label>1</label>
    </ligand>
</feature>
<evidence type="ECO:0000256" key="8">
    <source>
        <dbReference type="ARBA" id="ARBA00023014"/>
    </source>
</evidence>
<evidence type="ECO:0000256" key="9">
    <source>
        <dbReference type="ARBA" id="ARBA00023136"/>
    </source>
</evidence>
<evidence type="ECO:0000256" key="6">
    <source>
        <dbReference type="ARBA" id="ARBA00022982"/>
    </source>
</evidence>
<keyword evidence="1 10" id="KW-0813">Transport</keyword>
<gene>
    <name evidence="14" type="primary">rnfB1</name>
    <name evidence="10" type="synonym">rnfB</name>
    <name evidence="14" type="ORF">dnm_026890</name>
</gene>
<proteinExistence type="inferred from homology"/>
<evidence type="ECO:0000256" key="5">
    <source>
        <dbReference type="ARBA" id="ARBA00022967"/>
    </source>
</evidence>
<evidence type="ECO:0000256" key="4">
    <source>
        <dbReference type="ARBA" id="ARBA00022737"/>
    </source>
</evidence>
<feature type="binding site" evidence="10">
    <location>
        <position position="177"/>
    </location>
    <ligand>
        <name>[4Fe-4S] cluster</name>
        <dbReference type="ChEBI" id="CHEBI:49883"/>
        <label>3</label>
    </ligand>
</feature>
<dbReference type="KEGG" id="dmm:dnm_026890"/>
<feature type="binding site" evidence="10">
    <location>
        <position position="51"/>
    </location>
    <ligand>
        <name>[4Fe-4S] cluster</name>
        <dbReference type="ChEBI" id="CHEBI:49883"/>
        <label>1</label>
    </ligand>
</feature>
<dbReference type="PANTHER" id="PTHR43560:SF1">
    <property type="entry name" value="ION-TRANSLOCATING OXIDOREDUCTASE COMPLEX SUBUNIT B"/>
    <property type="match status" value="1"/>
</dbReference>
<keyword evidence="8 10" id="KW-0411">Iron-sulfur</keyword>
<feature type="binding site" evidence="10">
    <location>
        <position position="181"/>
    </location>
    <ligand>
        <name>[4Fe-4S] cluster</name>
        <dbReference type="ChEBI" id="CHEBI:49883"/>
        <label>2</label>
    </ligand>
</feature>
<feature type="binding site" evidence="10">
    <location>
        <position position="54"/>
    </location>
    <ligand>
        <name>[4Fe-4S] cluster</name>
        <dbReference type="ChEBI" id="CHEBI:49883"/>
        <label>1</label>
    </ligand>
</feature>
<name>A0A975BKA6_9BACT</name>
<comment type="cofactor">
    <cofactor evidence="10">
        <name>[4Fe-4S] cluster</name>
        <dbReference type="ChEBI" id="CHEBI:49883"/>
    </cofactor>
    <text evidence="10">Binds 3 [4Fe-4S] clusters.</text>
</comment>
<dbReference type="PROSITE" id="PS00198">
    <property type="entry name" value="4FE4S_FER_1"/>
    <property type="match status" value="1"/>
</dbReference>
<feature type="domain" description="4Fe-4S ferredoxin-type" evidence="12">
    <location>
        <begin position="162"/>
        <end position="191"/>
    </location>
</feature>
<evidence type="ECO:0000259" key="13">
    <source>
        <dbReference type="PROSITE" id="PS51656"/>
    </source>
</evidence>
<keyword evidence="11" id="KW-0812">Transmembrane</keyword>
<feature type="domain" description="4Fe-4S" evidence="13">
    <location>
        <begin position="34"/>
        <end position="93"/>
    </location>
</feature>
<dbReference type="Pfam" id="PF04060">
    <property type="entry name" value="FeS"/>
    <property type="match status" value="1"/>
</dbReference>